<name>A0AAE0CJB8_9ROSI</name>
<reference evidence="1" key="1">
    <citation type="journal article" date="2023" name="Plant J.">
        <title>Genome sequences and population genomics provide insights into the demographic history, inbreeding, and mutation load of two 'living fossil' tree species of Dipteronia.</title>
        <authorList>
            <person name="Feng Y."/>
            <person name="Comes H.P."/>
            <person name="Chen J."/>
            <person name="Zhu S."/>
            <person name="Lu R."/>
            <person name="Zhang X."/>
            <person name="Li P."/>
            <person name="Qiu J."/>
            <person name="Olsen K.M."/>
            <person name="Qiu Y."/>
        </authorList>
    </citation>
    <scope>NUCLEOTIDE SEQUENCE</scope>
    <source>
        <strain evidence="1">KIB01</strain>
    </source>
</reference>
<dbReference type="Proteomes" id="UP001280121">
    <property type="component" value="Unassembled WGS sequence"/>
</dbReference>
<keyword evidence="2" id="KW-1185">Reference proteome</keyword>
<dbReference type="AlphaFoldDB" id="A0AAE0CJB8"/>
<evidence type="ECO:0000313" key="2">
    <source>
        <dbReference type="Proteomes" id="UP001280121"/>
    </source>
</evidence>
<dbReference type="InterPro" id="IPR036770">
    <property type="entry name" value="Ankyrin_rpt-contain_sf"/>
</dbReference>
<protein>
    <submittedName>
        <fullName evidence="1">Uncharacterized protein</fullName>
    </submittedName>
</protein>
<comment type="caution">
    <text evidence="1">The sequence shown here is derived from an EMBL/GenBank/DDBJ whole genome shotgun (WGS) entry which is preliminary data.</text>
</comment>
<accession>A0AAE0CJB8</accession>
<gene>
    <name evidence="1" type="ORF">Ddye_013117</name>
</gene>
<evidence type="ECO:0000313" key="1">
    <source>
        <dbReference type="EMBL" id="KAK2653261.1"/>
    </source>
</evidence>
<organism evidence="1 2">
    <name type="scientific">Dipteronia dyeriana</name>
    <dbReference type="NCBI Taxonomy" id="168575"/>
    <lineage>
        <taxon>Eukaryota</taxon>
        <taxon>Viridiplantae</taxon>
        <taxon>Streptophyta</taxon>
        <taxon>Embryophyta</taxon>
        <taxon>Tracheophyta</taxon>
        <taxon>Spermatophyta</taxon>
        <taxon>Magnoliopsida</taxon>
        <taxon>eudicotyledons</taxon>
        <taxon>Gunneridae</taxon>
        <taxon>Pentapetalae</taxon>
        <taxon>rosids</taxon>
        <taxon>malvids</taxon>
        <taxon>Sapindales</taxon>
        <taxon>Sapindaceae</taxon>
        <taxon>Hippocastanoideae</taxon>
        <taxon>Acereae</taxon>
        <taxon>Dipteronia</taxon>
    </lineage>
</organism>
<dbReference type="EMBL" id="JANJYI010000004">
    <property type="protein sequence ID" value="KAK2653261.1"/>
    <property type="molecule type" value="Genomic_DNA"/>
</dbReference>
<sequence length="76" mass="9037">MILKEHPQALEYKNSKKQNILHEAVKYRQKEIFDYVITKKVPMLRLVRRIDAKGYTVLQCADTKHYTIRTRSGPAY</sequence>
<proteinExistence type="predicted"/>
<dbReference type="Gene3D" id="1.25.40.20">
    <property type="entry name" value="Ankyrin repeat-containing domain"/>
    <property type="match status" value="1"/>
</dbReference>